<name>A0A0S7WHG2_UNCT6</name>
<keyword evidence="5" id="KW-0560">Oxidoreductase</keyword>
<dbReference type="InterPro" id="IPR052175">
    <property type="entry name" value="ComplexI-like_HydComp"/>
</dbReference>
<evidence type="ECO:0000256" key="8">
    <source>
        <dbReference type="SAM" id="Phobius"/>
    </source>
</evidence>
<comment type="caution">
    <text evidence="10">The sequence shown here is derived from an EMBL/GenBank/DDBJ whole genome shotgun (WGS) entry which is preliminary data.</text>
</comment>
<proteinExistence type="predicted"/>
<feature type="transmembrane region" description="Helical" evidence="8">
    <location>
        <begin position="6"/>
        <end position="23"/>
    </location>
</feature>
<feature type="transmembrane region" description="Helical" evidence="8">
    <location>
        <begin position="135"/>
        <end position="153"/>
    </location>
</feature>
<evidence type="ECO:0000259" key="9">
    <source>
        <dbReference type="Pfam" id="PF00361"/>
    </source>
</evidence>
<dbReference type="GO" id="GO:0005886">
    <property type="term" value="C:plasma membrane"/>
    <property type="evidence" value="ECO:0007669"/>
    <property type="project" value="UniProtKB-SubCell"/>
</dbReference>
<feature type="transmembrane region" description="Helical" evidence="8">
    <location>
        <begin position="300"/>
        <end position="322"/>
    </location>
</feature>
<dbReference type="Proteomes" id="UP000051124">
    <property type="component" value="Unassembled WGS sequence"/>
</dbReference>
<feature type="transmembrane region" description="Helical" evidence="8">
    <location>
        <begin position="328"/>
        <end position="348"/>
    </location>
</feature>
<keyword evidence="3 7" id="KW-0812">Transmembrane</keyword>
<dbReference type="AlphaFoldDB" id="A0A0S7WHG2"/>
<feature type="transmembrane region" description="Helical" evidence="8">
    <location>
        <begin position="30"/>
        <end position="51"/>
    </location>
</feature>
<feature type="transmembrane region" description="Helical" evidence="8">
    <location>
        <begin position="269"/>
        <end position="293"/>
    </location>
</feature>
<keyword evidence="2" id="KW-1003">Cell membrane</keyword>
<feature type="transmembrane region" description="Helical" evidence="8">
    <location>
        <begin position="450"/>
        <end position="475"/>
    </location>
</feature>
<evidence type="ECO:0000256" key="4">
    <source>
        <dbReference type="ARBA" id="ARBA00022989"/>
    </source>
</evidence>
<feature type="transmembrane region" description="Helical" evidence="8">
    <location>
        <begin position="623"/>
        <end position="642"/>
    </location>
</feature>
<dbReference type="EMBL" id="LIZT01000052">
    <property type="protein sequence ID" value="KPJ49584.1"/>
    <property type="molecule type" value="Genomic_DNA"/>
</dbReference>
<feature type="transmembrane region" description="Helical" evidence="8">
    <location>
        <begin position="205"/>
        <end position="225"/>
    </location>
</feature>
<sequence>MNSDILLVPIVSSLIAGAVCLVLPRSRRFMPGAVISSVVTGIIFLLSVYIWTAARGAPVLFHREWLGIGDIDFRLVAKSLNAFVLLFASGFAFLLTLFSATYMVGKPRLNEYYAYLLFTVGAACGAILADNLIVLIFFWEILGLTLYGLVGIYGSSSLPAARKSFLMVAAADFFLLLGVGLLYTLYGSFNMSEIWATPLSSPVSIAAFLFVACGALTKAGVYPFHTWIPAASLASPLSVMAFLPGSLDKLVGIYLLARLCLDLFTLHSSMGVAVLLMLAGSVTIVLGVTMAVLQKDLRRMLAYLAISSSGYMVLGLGTGTSMGAVGGLFHMLNGALYMALLFSVAASVEYRTGKTSLEELGGLSYMMPMTFAVFLVGGMALSGVPPFNGFFSKWMIYQGVISVGSEVKISPLFLVAALFGSVLTLACFLKMGHSIFLGNRPRTIGAIREVGFWMGFPKVVFALACIVFGIFAFSIPLRQFVIPSVRRPVYPAGLWTPGIATVLLFIGLAIGALVYLFGKVRPKVSGRFIGGEVLQEEEVRIPGTDFYRTSVRSIDMLDKTYEVGEQGAFDIFIQGMAVFRGLGAFLLNIIDRPLDRFYDVFAKFALLLGRGLSALHTGSLRVYLSWILGLGGALILIFVLLFG</sequence>
<dbReference type="InterPro" id="IPR001750">
    <property type="entry name" value="ND/Mrp_TM"/>
</dbReference>
<evidence type="ECO:0000256" key="6">
    <source>
        <dbReference type="ARBA" id="ARBA00023136"/>
    </source>
</evidence>
<feature type="transmembrane region" description="Helical" evidence="8">
    <location>
        <begin position="495"/>
        <end position="517"/>
    </location>
</feature>
<evidence type="ECO:0000256" key="7">
    <source>
        <dbReference type="RuleBase" id="RU000320"/>
    </source>
</evidence>
<dbReference type="Pfam" id="PF00361">
    <property type="entry name" value="Proton_antipo_M"/>
    <property type="match status" value="1"/>
</dbReference>
<organism evidence="10 11">
    <name type="scientific">candidate division TA06 bacterium DG_26</name>
    <dbReference type="NCBI Taxonomy" id="1703771"/>
    <lineage>
        <taxon>Bacteria</taxon>
        <taxon>Bacteria division TA06</taxon>
    </lineage>
</organism>
<evidence type="ECO:0000256" key="5">
    <source>
        <dbReference type="ARBA" id="ARBA00023002"/>
    </source>
</evidence>
<evidence type="ECO:0000256" key="3">
    <source>
        <dbReference type="ARBA" id="ARBA00022692"/>
    </source>
</evidence>
<accession>A0A0S7WHG2</accession>
<feature type="transmembrane region" description="Helical" evidence="8">
    <location>
        <begin position="369"/>
        <end position="389"/>
    </location>
</feature>
<feature type="transmembrane region" description="Helical" evidence="8">
    <location>
        <begin position="82"/>
        <end position="105"/>
    </location>
</feature>
<dbReference type="PANTHER" id="PTHR42682:SF4">
    <property type="entry name" value="NADH-UBIQUINONE_PLASTOQUINONE"/>
    <property type="match status" value="1"/>
</dbReference>
<comment type="subcellular location">
    <subcellularLocation>
        <location evidence="1">Cell membrane</location>
        <topology evidence="1">Multi-pass membrane protein</topology>
    </subcellularLocation>
    <subcellularLocation>
        <location evidence="7">Membrane</location>
        <topology evidence="7">Multi-pass membrane protein</topology>
    </subcellularLocation>
</comment>
<evidence type="ECO:0000256" key="2">
    <source>
        <dbReference type="ARBA" id="ARBA00022475"/>
    </source>
</evidence>
<dbReference type="PRINTS" id="PR01434">
    <property type="entry name" value="NADHDHGNASE5"/>
</dbReference>
<feature type="transmembrane region" description="Helical" evidence="8">
    <location>
        <begin position="409"/>
        <end position="429"/>
    </location>
</feature>
<feature type="transmembrane region" description="Helical" evidence="8">
    <location>
        <begin position="112"/>
        <end position="129"/>
    </location>
</feature>
<evidence type="ECO:0000313" key="10">
    <source>
        <dbReference type="EMBL" id="KPJ49584.1"/>
    </source>
</evidence>
<evidence type="ECO:0000256" key="1">
    <source>
        <dbReference type="ARBA" id="ARBA00004651"/>
    </source>
</evidence>
<reference evidence="10 11" key="1">
    <citation type="journal article" date="2015" name="Microbiome">
        <title>Genomic resolution of linkages in carbon, nitrogen, and sulfur cycling among widespread estuary sediment bacteria.</title>
        <authorList>
            <person name="Baker B.J."/>
            <person name="Lazar C.S."/>
            <person name="Teske A.P."/>
            <person name="Dick G.J."/>
        </authorList>
    </citation>
    <scope>NUCLEOTIDE SEQUENCE [LARGE SCALE GENOMIC DNA]</scope>
    <source>
        <strain evidence="10">DG_26</strain>
    </source>
</reference>
<gene>
    <name evidence="10" type="ORF">AMJ40_05225</name>
</gene>
<feature type="transmembrane region" description="Helical" evidence="8">
    <location>
        <begin position="165"/>
        <end position="185"/>
    </location>
</feature>
<evidence type="ECO:0000313" key="11">
    <source>
        <dbReference type="Proteomes" id="UP000051124"/>
    </source>
</evidence>
<dbReference type="GO" id="GO:0016491">
    <property type="term" value="F:oxidoreductase activity"/>
    <property type="evidence" value="ECO:0007669"/>
    <property type="project" value="UniProtKB-KW"/>
</dbReference>
<dbReference type="PANTHER" id="PTHR42682">
    <property type="entry name" value="HYDROGENASE-4 COMPONENT F"/>
    <property type="match status" value="1"/>
</dbReference>
<keyword evidence="4 8" id="KW-1133">Transmembrane helix</keyword>
<feature type="domain" description="NADH:quinone oxidoreductase/Mrp antiporter transmembrane" evidence="9">
    <location>
        <begin position="129"/>
        <end position="409"/>
    </location>
</feature>
<keyword evidence="6 8" id="KW-0472">Membrane</keyword>
<protein>
    <recommendedName>
        <fullName evidence="9">NADH:quinone oxidoreductase/Mrp antiporter transmembrane domain-containing protein</fullName>
    </recommendedName>
</protein>